<dbReference type="GeneID" id="102034014"/>
<organism evidence="9 10">
    <name type="scientific">Geospiza fortis</name>
    <name type="common">Medium ground-finch</name>
    <dbReference type="NCBI Taxonomy" id="48883"/>
    <lineage>
        <taxon>Eukaryota</taxon>
        <taxon>Metazoa</taxon>
        <taxon>Chordata</taxon>
        <taxon>Craniata</taxon>
        <taxon>Vertebrata</taxon>
        <taxon>Euteleostomi</taxon>
        <taxon>Archelosauria</taxon>
        <taxon>Archosauria</taxon>
        <taxon>Dinosauria</taxon>
        <taxon>Saurischia</taxon>
        <taxon>Theropoda</taxon>
        <taxon>Coelurosauria</taxon>
        <taxon>Aves</taxon>
        <taxon>Neognathae</taxon>
        <taxon>Neoaves</taxon>
        <taxon>Telluraves</taxon>
        <taxon>Australaves</taxon>
        <taxon>Passeriformes</taxon>
        <taxon>Thraupidae</taxon>
        <taxon>Geospiza</taxon>
    </lineage>
</organism>
<comment type="similarity">
    <text evidence="2">Belongs to the GINS2/PSF2 family.</text>
</comment>
<feature type="compositionally biased region" description="Basic and acidic residues" evidence="6">
    <location>
        <begin position="84"/>
        <end position="97"/>
    </location>
</feature>
<dbReference type="SUPFAM" id="SSF160059">
    <property type="entry name" value="PriA/YqbF domain"/>
    <property type="match status" value="1"/>
</dbReference>
<dbReference type="InParanoid" id="A0A6I9HLX3"/>
<evidence type="ECO:0000256" key="4">
    <source>
        <dbReference type="ARBA" id="ARBA00023242"/>
    </source>
</evidence>
<dbReference type="FunFam" id="1.20.58.1020:FF:000001">
    <property type="entry name" value="DNA replication complex GINS protein PSF2"/>
    <property type="match status" value="1"/>
</dbReference>
<dbReference type="GO" id="GO:0006260">
    <property type="term" value="P:DNA replication"/>
    <property type="evidence" value="ECO:0007669"/>
    <property type="project" value="UniProtKB-KW"/>
</dbReference>
<feature type="domain" description="DNA replication complex GINS protein PSF2 N-terminal" evidence="8">
    <location>
        <begin position="96"/>
        <end position="126"/>
    </location>
</feature>
<dbReference type="RefSeq" id="XP_005424859.1">
    <property type="nucleotide sequence ID" value="XM_005424802.2"/>
</dbReference>
<dbReference type="SUPFAM" id="SSF158573">
    <property type="entry name" value="GINS helical bundle-like"/>
    <property type="match status" value="1"/>
</dbReference>
<feature type="compositionally biased region" description="Basic and acidic residues" evidence="6">
    <location>
        <begin position="35"/>
        <end position="44"/>
    </location>
</feature>
<dbReference type="Pfam" id="PF25005">
    <property type="entry name" value="PSF2_N"/>
    <property type="match status" value="1"/>
</dbReference>
<accession>A0A6I9HLX3</accession>
<dbReference type="Pfam" id="PF05916">
    <property type="entry name" value="Sld5"/>
    <property type="match status" value="1"/>
</dbReference>
<evidence type="ECO:0000313" key="9">
    <source>
        <dbReference type="Proteomes" id="UP000504602"/>
    </source>
</evidence>
<protein>
    <recommendedName>
        <fullName evidence="5">GINS complex subunit 2</fullName>
    </recommendedName>
</protein>
<evidence type="ECO:0000256" key="5">
    <source>
        <dbReference type="ARBA" id="ARBA00030871"/>
    </source>
</evidence>
<feature type="region of interest" description="Disordered" evidence="6">
    <location>
        <begin position="1"/>
        <end position="101"/>
    </location>
</feature>
<name>A0A6I9HLX3_GEOFO</name>
<dbReference type="CDD" id="cd11712">
    <property type="entry name" value="GINS_A_psf2"/>
    <property type="match status" value="1"/>
</dbReference>
<dbReference type="CTD" id="51659"/>
<dbReference type="GO" id="GO:0000811">
    <property type="term" value="C:GINS complex"/>
    <property type="evidence" value="ECO:0007669"/>
    <property type="project" value="TreeGrafter"/>
</dbReference>
<evidence type="ECO:0000259" key="7">
    <source>
        <dbReference type="Pfam" id="PF05916"/>
    </source>
</evidence>
<evidence type="ECO:0000256" key="6">
    <source>
        <dbReference type="SAM" id="MobiDB-lite"/>
    </source>
</evidence>
<sequence>MQAKAAAPEAQPRPGLGPDPERSSRARALLGTGRGSERGLDGRSRGSAILTNQVPTNPAKPKAGRLAPPAEGSPVPAPGTRQVGCDRGHRPSGHRGDLGPFNPGLPVEVPVWLAINLKQRQKCRLIPPEWMDVGKLEEIRDQERKEDTFTPMPSPYYMELTKLLLNYASDNIPRADEIRTLVKDTWDTRMAKLRLSADSFVRQQEAHAKLDNLTLMEINSTGTFLTQALDHMYKLRTNLQPGEGSHSQEF</sequence>
<dbReference type="PANTHER" id="PTHR12772">
    <property type="entry name" value="DNA REPLICATION COMPLEX GINS PROTEIN PSF2"/>
    <property type="match status" value="1"/>
</dbReference>
<dbReference type="Proteomes" id="UP000504602">
    <property type="component" value="Unplaced"/>
</dbReference>
<evidence type="ECO:0000256" key="3">
    <source>
        <dbReference type="ARBA" id="ARBA00022705"/>
    </source>
</evidence>
<dbReference type="GO" id="GO:0000727">
    <property type="term" value="P:double-strand break repair via break-induced replication"/>
    <property type="evidence" value="ECO:0007669"/>
    <property type="project" value="TreeGrafter"/>
</dbReference>
<dbReference type="InterPro" id="IPR056784">
    <property type="entry name" value="PSF2_N"/>
</dbReference>
<proteinExistence type="inferred from homology"/>
<dbReference type="InterPro" id="IPR007257">
    <property type="entry name" value="GINS_Psf2"/>
</dbReference>
<dbReference type="AlphaFoldDB" id="A0A6I9HLX3"/>
<evidence type="ECO:0000256" key="2">
    <source>
        <dbReference type="ARBA" id="ARBA00010565"/>
    </source>
</evidence>
<gene>
    <name evidence="10" type="primary">GINS2</name>
</gene>
<feature type="domain" description="GINS subunit" evidence="7">
    <location>
        <begin position="130"/>
        <end position="233"/>
    </location>
</feature>
<dbReference type="InterPro" id="IPR036224">
    <property type="entry name" value="GINS_bundle-like_dom_sf"/>
</dbReference>
<dbReference type="KEGG" id="gfr:102034014"/>
<evidence type="ECO:0000256" key="1">
    <source>
        <dbReference type="ARBA" id="ARBA00004123"/>
    </source>
</evidence>
<keyword evidence="9" id="KW-1185">Reference proteome</keyword>
<evidence type="ECO:0000259" key="8">
    <source>
        <dbReference type="Pfam" id="PF25005"/>
    </source>
</evidence>
<dbReference type="CDD" id="cd21694">
    <property type="entry name" value="GINS_B_Psf2"/>
    <property type="match status" value="1"/>
</dbReference>
<dbReference type="Gene3D" id="1.20.58.1020">
    <property type="match status" value="1"/>
</dbReference>
<dbReference type="PANTHER" id="PTHR12772:SF0">
    <property type="entry name" value="DNA REPLICATION COMPLEX GINS PROTEIN PSF2"/>
    <property type="match status" value="1"/>
</dbReference>
<keyword evidence="3" id="KW-0235">DNA replication</keyword>
<dbReference type="OrthoDB" id="1938138at2759"/>
<comment type="subcellular location">
    <subcellularLocation>
        <location evidence="1">Nucleus</location>
    </subcellularLocation>
</comment>
<reference evidence="10" key="1">
    <citation type="submission" date="2025-08" db="UniProtKB">
        <authorList>
            <consortium name="RefSeq"/>
        </authorList>
    </citation>
    <scope>IDENTIFICATION</scope>
</reference>
<keyword evidence="4" id="KW-0539">Nucleus</keyword>
<dbReference type="Gene3D" id="3.40.5.50">
    <property type="match status" value="1"/>
</dbReference>
<dbReference type="InterPro" id="IPR021151">
    <property type="entry name" value="GINS_A"/>
</dbReference>
<evidence type="ECO:0000313" key="10">
    <source>
        <dbReference type="RefSeq" id="XP_005424859.1"/>
    </source>
</evidence>